<evidence type="ECO:0000259" key="15">
    <source>
        <dbReference type="Pfam" id="PF17189"/>
    </source>
</evidence>
<dbReference type="EC" id="3.2.1.45" evidence="5 12"/>
<evidence type="ECO:0000256" key="4">
    <source>
        <dbReference type="ARBA" id="ARBA00005382"/>
    </source>
</evidence>
<dbReference type="PANTHER" id="PTHR11069">
    <property type="entry name" value="GLUCOSYLCERAMIDASE"/>
    <property type="match status" value="1"/>
</dbReference>
<evidence type="ECO:0000256" key="1">
    <source>
        <dbReference type="ARBA" id="ARBA00001013"/>
    </source>
</evidence>
<name>A0A9N9XHU9_PHYSR</name>
<keyword evidence="12" id="KW-0326">Glycosidase</keyword>
<dbReference type="GO" id="GO:0030163">
    <property type="term" value="P:protein catabolic process"/>
    <property type="evidence" value="ECO:0007669"/>
    <property type="project" value="UniProtKB-ARBA"/>
</dbReference>
<evidence type="ECO:0000256" key="5">
    <source>
        <dbReference type="ARBA" id="ARBA00012658"/>
    </source>
</evidence>
<keyword evidence="8 12" id="KW-0746">Sphingolipid metabolism</keyword>
<comment type="catalytic activity">
    <reaction evidence="1">
        <text>a beta-D-glucosyl-(1&lt;-&gt;1')-N-acylsphing-4-enine + H2O = an N-acylsphing-4-enine + D-glucose</text>
        <dbReference type="Rhea" id="RHEA:13269"/>
        <dbReference type="ChEBI" id="CHEBI:4167"/>
        <dbReference type="ChEBI" id="CHEBI:15377"/>
        <dbReference type="ChEBI" id="CHEBI:22801"/>
        <dbReference type="ChEBI" id="CHEBI:52639"/>
        <dbReference type="EC" id="3.2.1.45"/>
    </reaction>
    <physiologicalReaction direction="left-to-right" evidence="1">
        <dbReference type="Rhea" id="RHEA:13270"/>
    </physiologicalReaction>
</comment>
<dbReference type="GO" id="GO:0008202">
    <property type="term" value="P:steroid metabolic process"/>
    <property type="evidence" value="ECO:0007669"/>
    <property type="project" value="UniProtKB-ARBA"/>
</dbReference>
<dbReference type="InterPro" id="IPR033452">
    <property type="entry name" value="GH30_C"/>
</dbReference>
<dbReference type="InterPro" id="IPR017853">
    <property type="entry name" value="GH"/>
</dbReference>
<proteinExistence type="inferred from homology"/>
<dbReference type="GO" id="GO:0042391">
    <property type="term" value="P:regulation of membrane potential"/>
    <property type="evidence" value="ECO:0007669"/>
    <property type="project" value="UniProtKB-ARBA"/>
</dbReference>
<sequence length="555" mass="63004">MRRSSIILLIGVSVVVLISGIIAIIIFKPKPQYLENECYHKNFGKGSTVCICNDNHCDTLPPIKKVNSSAFVVYTTSKSGLRFHKQTKSFGDSSFSLMEDVCEKEVAATCGKVYNPAGAGADEVKARRIIINSAKEYQKVLGWGGSFTDAAGINIRSLNQKLQNDLMRAYFSEDGLEYKLGRVPIGGADFSTRKYTYDETEDNSVCDDPLLTRFSLAEEDYKYKIPIINEAKKLAKTLNLVSATWSIPVWMKENKDYMGMMGYPEKKYYQSLANYLVKFLEAYKQHNITFWGISTGNEPIFAMAQGVKLAPGTLYSPHELNEFTRSYFGPTLRNSTFSDIRLLAFDDFRALLPHSIQFILPDEETLKYVDGIAVHWYYDSEANSYILDDVHNKYPDKFILYTESCTGYIDNTVRLGCWQRGEDYARNIIEDMNHWVTGWIDWNLALDMQGGPNVYKNFVDAPIIVDSANNVFYKQPMYYVLGHFSKFVPPDSVRIYSTQCGSEVPVVAFKRPDGGIVVVVLNTSNKIQRRSIVDSIRGEIELDMSPRSISTIIYW</sequence>
<feature type="transmembrane region" description="Helical" evidence="13">
    <location>
        <begin position="7"/>
        <end position="27"/>
    </location>
</feature>
<dbReference type="GO" id="GO:0010605">
    <property type="term" value="P:negative regulation of macromolecule metabolic process"/>
    <property type="evidence" value="ECO:0007669"/>
    <property type="project" value="UniProtKB-ARBA"/>
</dbReference>
<evidence type="ECO:0000256" key="12">
    <source>
        <dbReference type="RuleBase" id="RU361188"/>
    </source>
</evidence>
<dbReference type="GO" id="GO:0032006">
    <property type="term" value="P:regulation of TOR signaling"/>
    <property type="evidence" value="ECO:0007669"/>
    <property type="project" value="UniProtKB-ARBA"/>
</dbReference>
<keyword evidence="9 12" id="KW-0443">Lipid metabolism</keyword>
<evidence type="ECO:0000256" key="3">
    <source>
        <dbReference type="ARBA" id="ARBA00004991"/>
    </source>
</evidence>
<accession>A0A9N9XHU9</accession>
<protein>
    <recommendedName>
        <fullName evidence="5 12">Glucosylceramidase</fullName>
        <ecNumber evidence="5 12">3.2.1.45</ecNumber>
    </recommendedName>
</protein>
<comment type="catalytic activity">
    <reaction evidence="10">
        <text>a beta-D-glucosylceramide + H2O = an N-acyl-sphingoid base + D-glucose</text>
        <dbReference type="Rhea" id="RHEA:81447"/>
        <dbReference type="ChEBI" id="CHEBI:4167"/>
        <dbReference type="ChEBI" id="CHEBI:15377"/>
        <dbReference type="ChEBI" id="CHEBI:83264"/>
        <dbReference type="ChEBI" id="CHEBI:83273"/>
    </reaction>
    <physiologicalReaction direction="left-to-right" evidence="10">
        <dbReference type="Rhea" id="RHEA:81448"/>
    </physiologicalReaction>
</comment>
<dbReference type="GO" id="GO:0016758">
    <property type="term" value="F:hexosyltransferase activity"/>
    <property type="evidence" value="ECO:0007669"/>
    <property type="project" value="UniProtKB-ARBA"/>
</dbReference>
<dbReference type="InterPro" id="IPR001139">
    <property type="entry name" value="Glyco_hydro_30"/>
</dbReference>
<dbReference type="SUPFAM" id="SSF51445">
    <property type="entry name" value="(Trans)glycosidases"/>
    <property type="match status" value="1"/>
</dbReference>
<comment type="pathway">
    <text evidence="3">Sphingolipid metabolism.</text>
</comment>
<evidence type="ECO:0000313" key="16">
    <source>
        <dbReference type="EMBL" id="CAG9854468.1"/>
    </source>
</evidence>
<keyword evidence="6" id="KW-0732">Signal</keyword>
<feature type="domain" description="Glycosyl hydrolase family 30 beta sandwich" evidence="15">
    <location>
        <begin position="491"/>
        <end position="552"/>
    </location>
</feature>
<keyword evidence="13" id="KW-0472">Membrane</keyword>
<dbReference type="GO" id="GO:0016241">
    <property type="term" value="P:regulation of macroautophagy"/>
    <property type="evidence" value="ECO:0007669"/>
    <property type="project" value="UniProtKB-ARBA"/>
</dbReference>
<dbReference type="GO" id="GO:0005102">
    <property type="term" value="F:signaling receptor binding"/>
    <property type="evidence" value="ECO:0007669"/>
    <property type="project" value="UniProtKB-ARBA"/>
</dbReference>
<comment type="similarity">
    <text evidence="4 12">Belongs to the glycosyl hydrolase 30 family.</text>
</comment>
<evidence type="ECO:0000256" key="13">
    <source>
        <dbReference type="SAM" id="Phobius"/>
    </source>
</evidence>
<keyword evidence="13" id="KW-0812">Transmembrane</keyword>
<keyword evidence="7 12" id="KW-0378">Hydrolase</keyword>
<evidence type="ECO:0000256" key="10">
    <source>
        <dbReference type="ARBA" id="ARBA00050474"/>
    </source>
</evidence>
<dbReference type="PANTHER" id="PTHR11069:SF23">
    <property type="entry name" value="LYSOSOMAL ACID GLUCOSYLCERAMIDASE"/>
    <property type="match status" value="1"/>
</dbReference>
<dbReference type="GO" id="GO:0007040">
    <property type="term" value="P:lysosome organization"/>
    <property type="evidence" value="ECO:0007669"/>
    <property type="project" value="UniProtKB-ARBA"/>
</dbReference>
<evidence type="ECO:0000256" key="9">
    <source>
        <dbReference type="ARBA" id="ARBA00023098"/>
    </source>
</evidence>
<dbReference type="SUPFAM" id="SSF51011">
    <property type="entry name" value="Glycosyl hydrolase domain"/>
    <property type="match status" value="1"/>
</dbReference>
<dbReference type="GO" id="GO:0006914">
    <property type="term" value="P:autophagy"/>
    <property type="evidence" value="ECO:0007669"/>
    <property type="project" value="UniProtKB-ARBA"/>
</dbReference>
<dbReference type="Pfam" id="PF02055">
    <property type="entry name" value="Glyco_hydro_30"/>
    <property type="match status" value="1"/>
</dbReference>
<dbReference type="GO" id="GO:0004348">
    <property type="term" value="F:glucosylceramidase activity"/>
    <property type="evidence" value="ECO:0007669"/>
    <property type="project" value="UniProtKB-EC"/>
</dbReference>
<evidence type="ECO:0000259" key="14">
    <source>
        <dbReference type="Pfam" id="PF02055"/>
    </source>
</evidence>
<comment type="pathway">
    <text evidence="2">Lipid metabolism; sphingolipid metabolism.</text>
</comment>
<evidence type="ECO:0000256" key="8">
    <source>
        <dbReference type="ARBA" id="ARBA00022919"/>
    </source>
</evidence>
<dbReference type="AlphaFoldDB" id="A0A9N9XHU9"/>
<keyword evidence="13" id="KW-1133">Transmembrane helix</keyword>
<feature type="domain" description="Glycosyl hydrolase family 30 TIM-barrel" evidence="14">
    <location>
        <begin position="141"/>
        <end position="488"/>
    </location>
</feature>
<organism evidence="16 17">
    <name type="scientific">Phyllotreta striolata</name>
    <name type="common">Striped flea beetle</name>
    <name type="synonym">Crioceris striolata</name>
    <dbReference type="NCBI Taxonomy" id="444603"/>
    <lineage>
        <taxon>Eukaryota</taxon>
        <taxon>Metazoa</taxon>
        <taxon>Ecdysozoa</taxon>
        <taxon>Arthropoda</taxon>
        <taxon>Hexapoda</taxon>
        <taxon>Insecta</taxon>
        <taxon>Pterygota</taxon>
        <taxon>Neoptera</taxon>
        <taxon>Endopterygota</taxon>
        <taxon>Coleoptera</taxon>
        <taxon>Polyphaga</taxon>
        <taxon>Cucujiformia</taxon>
        <taxon>Chrysomeloidea</taxon>
        <taxon>Chrysomelidae</taxon>
        <taxon>Galerucinae</taxon>
        <taxon>Alticini</taxon>
        <taxon>Phyllotreta</taxon>
    </lineage>
</organism>
<evidence type="ECO:0000256" key="7">
    <source>
        <dbReference type="ARBA" id="ARBA00022801"/>
    </source>
</evidence>
<dbReference type="InterPro" id="IPR033453">
    <property type="entry name" value="Glyco_hydro_30_TIM-barrel"/>
</dbReference>
<evidence type="ECO:0000313" key="17">
    <source>
        <dbReference type="Proteomes" id="UP001153712"/>
    </source>
</evidence>
<gene>
    <name evidence="16" type="ORF">PHYEVI_LOCUS930</name>
</gene>
<evidence type="ECO:0000256" key="2">
    <source>
        <dbReference type="ARBA" id="ARBA00004760"/>
    </source>
</evidence>
<dbReference type="Pfam" id="PF17189">
    <property type="entry name" value="Glyco_hydro_30C"/>
    <property type="match status" value="1"/>
</dbReference>
<keyword evidence="17" id="KW-1185">Reference proteome</keyword>
<evidence type="ECO:0000256" key="6">
    <source>
        <dbReference type="ARBA" id="ARBA00022729"/>
    </source>
</evidence>
<dbReference type="OrthoDB" id="2160638at2759"/>
<dbReference type="EMBL" id="OU900094">
    <property type="protein sequence ID" value="CAG9854468.1"/>
    <property type="molecule type" value="Genomic_DNA"/>
</dbReference>
<comment type="catalytic activity">
    <reaction evidence="11">
        <text>an N-acyl-1-beta-D-glucosyl-15-methylhexadecasphing-4-enine + H2O = an N-acyl-15-methylhexadecasphing-4-enine + D-glucose</text>
        <dbReference type="Rhea" id="RHEA:34755"/>
        <dbReference type="ChEBI" id="CHEBI:4167"/>
        <dbReference type="ChEBI" id="CHEBI:15377"/>
        <dbReference type="ChEBI" id="CHEBI:70815"/>
        <dbReference type="ChEBI" id="CHEBI:70846"/>
    </reaction>
    <physiologicalReaction direction="left-to-right" evidence="11">
        <dbReference type="Rhea" id="RHEA:34756"/>
    </physiologicalReaction>
</comment>
<dbReference type="Proteomes" id="UP001153712">
    <property type="component" value="Chromosome 1"/>
</dbReference>
<dbReference type="GO" id="GO:0005764">
    <property type="term" value="C:lysosome"/>
    <property type="evidence" value="ECO:0007669"/>
    <property type="project" value="UniProtKB-ARBA"/>
</dbReference>
<dbReference type="FunFam" id="3.20.20.80:FF:000030">
    <property type="entry name" value="Lysosomal acid glucosylceramidase"/>
    <property type="match status" value="1"/>
</dbReference>
<dbReference type="GO" id="GO:0006680">
    <property type="term" value="P:glucosylceramide catabolic process"/>
    <property type="evidence" value="ECO:0007669"/>
    <property type="project" value="UniProtKB-ARBA"/>
</dbReference>
<dbReference type="GO" id="GO:0006066">
    <property type="term" value="P:alcohol metabolic process"/>
    <property type="evidence" value="ECO:0007669"/>
    <property type="project" value="UniProtKB-ARBA"/>
</dbReference>
<evidence type="ECO:0000256" key="11">
    <source>
        <dbReference type="ARBA" id="ARBA00051345"/>
    </source>
</evidence>
<reference evidence="16" key="1">
    <citation type="submission" date="2022-01" db="EMBL/GenBank/DDBJ databases">
        <authorList>
            <person name="King R."/>
        </authorList>
    </citation>
    <scope>NUCLEOTIDE SEQUENCE</scope>
</reference>
<dbReference type="GO" id="GO:0005774">
    <property type="term" value="C:vacuolar membrane"/>
    <property type="evidence" value="ECO:0007669"/>
    <property type="project" value="UniProtKB-ARBA"/>
</dbReference>
<dbReference type="GO" id="GO:0051246">
    <property type="term" value="P:regulation of protein metabolic process"/>
    <property type="evidence" value="ECO:0007669"/>
    <property type="project" value="UniProtKB-ARBA"/>
</dbReference>
<dbReference type="Gene3D" id="3.20.20.80">
    <property type="entry name" value="Glycosidases"/>
    <property type="match status" value="1"/>
</dbReference>